<dbReference type="Pfam" id="PF22942">
    <property type="entry name" value="DUF7025"/>
    <property type="match status" value="1"/>
</dbReference>
<dbReference type="GO" id="GO:0016887">
    <property type="term" value="F:ATP hydrolysis activity"/>
    <property type="evidence" value="ECO:0007669"/>
    <property type="project" value="InterPro"/>
</dbReference>
<dbReference type="InterPro" id="IPR027417">
    <property type="entry name" value="P-loop_NTPase"/>
</dbReference>
<feature type="domain" description="AAA+ ATPase" evidence="2">
    <location>
        <begin position="507"/>
        <end position="632"/>
    </location>
</feature>
<dbReference type="InParanoid" id="A0A2J6SXQ4"/>
<feature type="compositionally biased region" description="Basic and acidic residues" evidence="1">
    <location>
        <begin position="1"/>
        <end position="18"/>
    </location>
</feature>
<proteinExistence type="predicted"/>
<reference evidence="3 4" key="1">
    <citation type="submission" date="2016-04" db="EMBL/GenBank/DDBJ databases">
        <title>A degradative enzymes factory behind the ericoid mycorrhizal symbiosis.</title>
        <authorList>
            <consortium name="DOE Joint Genome Institute"/>
            <person name="Martino E."/>
            <person name="Morin E."/>
            <person name="Grelet G."/>
            <person name="Kuo A."/>
            <person name="Kohler A."/>
            <person name="Daghino S."/>
            <person name="Barry K."/>
            <person name="Choi C."/>
            <person name="Cichocki N."/>
            <person name="Clum A."/>
            <person name="Copeland A."/>
            <person name="Hainaut M."/>
            <person name="Haridas S."/>
            <person name="Labutti K."/>
            <person name="Lindquist E."/>
            <person name="Lipzen A."/>
            <person name="Khouja H.-R."/>
            <person name="Murat C."/>
            <person name="Ohm R."/>
            <person name="Olson A."/>
            <person name="Spatafora J."/>
            <person name="Veneault-Fourrey C."/>
            <person name="Henrissat B."/>
            <person name="Grigoriev I."/>
            <person name="Martin F."/>
            <person name="Perotto S."/>
        </authorList>
    </citation>
    <scope>NUCLEOTIDE SEQUENCE [LARGE SCALE GENOMIC DNA]</scope>
    <source>
        <strain evidence="3 4">E</strain>
    </source>
</reference>
<dbReference type="GO" id="GO:0005524">
    <property type="term" value="F:ATP binding"/>
    <property type="evidence" value="ECO:0007669"/>
    <property type="project" value="InterPro"/>
</dbReference>
<evidence type="ECO:0000313" key="4">
    <source>
        <dbReference type="Proteomes" id="UP000235371"/>
    </source>
</evidence>
<evidence type="ECO:0000313" key="3">
    <source>
        <dbReference type="EMBL" id="PMD55552.1"/>
    </source>
</evidence>
<accession>A0A2J6SXQ4</accession>
<dbReference type="GeneID" id="36589158"/>
<sequence length="757" mass="87108">MAFQQHEERLHEQVDREFQAPTSLAKQPELLDPHLTVNPQTPDDFESLTRAASSDIKTPPPKILYHRISKDHEGTVIENIESAHPFPRRDETGVAKTLTDETVLEVLTTKTSSNHFGMYRPPMTRNELKIYSAPLINALQHVVQYWPGLSLLAYPVTLTEPYAVLVHHMDALKNHKNNHPASHSSEFREVCNDHIDVLLDFLDKTYGDVLRLEQARYRKSPPSATFENLWMLFKPGQDVYIKARENKPAIPMRIGSFQGSRRGPFVELEGWGVSCNGIQITTQSRSCLVNTFDGEKEIFSLEAYPKEFHDKPDYEQELQKRGQRYWEFCGPAYRQYVGTTIADCNHPRVELNGRIVIDFNAYNQHQLEDTKVEDKFSEYDRHDFHSWRQLPSSRGCECQMCGSLTTRTERSDPIFAPILASMAKTEGNPQLYFLSDYVICGYALKERKWLSFHIDYVEDLRVDESPFDNLILRDNIKSTIQSIVWSYKQPGSEVKAWSADFIQGKGEGQIFLLHGTPGVGKTCTAEIVADYMKRPLLPLTCGDMGITASDVQENITKYFELGERWGAVILMDEADIYLEQRAPDQLERNSLVSVFLRALEYFRGILFITTNRVGTFDDAFISRIHVALYYPPLVDRDRVLIWENNFRRLEKDSNIKVPDSTRIYTRYDEGLRLIKWNGREIRNAFQTAVALARKEASDKNMVEIVLEAKHLEAVVKLSRSFKAYINEVHHHIDEGGRARRSEARADNFAPEDLVLMS</sequence>
<dbReference type="Pfam" id="PF00004">
    <property type="entry name" value="AAA"/>
    <property type="match status" value="1"/>
</dbReference>
<dbReference type="STRING" id="1095630.A0A2J6SXQ4"/>
<protein>
    <submittedName>
        <fullName evidence="3">P-loop containing nucleoside triphosphate hydrolase protein</fullName>
    </submittedName>
</protein>
<dbReference type="Proteomes" id="UP000235371">
    <property type="component" value="Unassembled WGS sequence"/>
</dbReference>
<dbReference type="OrthoDB" id="10042665at2759"/>
<dbReference type="InterPro" id="IPR054289">
    <property type="entry name" value="DUF7025"/>
</dbReference>
<dbReference type="Pfam" id="PF23232">
    <property type="entry name" value="AAA_lid_13"/>
    <property type="match status" value="1"/>
</dbReference>
<keyword evidence="3" id="KW-0378">Hydrolase</keyword>
<feature type="region of interest" description="Disordered" evidence="1">
    <location>
        <begin position="1"/>
        <end position="61"/>
    </location>
</feature>
<dbReference type="SMART" id="SM00382">
    <property type="entry name" value="AAA"/>
    <property type="match status" value="1"/>
</dbReference>
<dbReference type="InterPro" id="IPR003593">
    <property type="entry name" value="AAA+_ATPase"/>
</dbReference>
<dbReference type="SUPFAM" id="SSF52540">
    <property type="entry name" value="P-loop containing nucleoside triphosphate hydrolases"/>
    <property type="match status" value="1"/>
</dbReference>
<keyword evidence="4" id="KW-1185">Reference proteome</keyword>
<organism evidence="3 4">
    <name type="scientific">Hyaloscypha bicolor E</name>
    <dbReference type="NCBI Taxonomy" id="1095630"/>
    <lineage>
        <taxon>Eukaryota</taxon>
        <taxon>Fungi</taxon>
        <taxon>Dikarya</taxon>
        <taxon>Ascomycota</taxon>
        <taxon>Pezizomycotina</taxon>
        <taxon>Leotiomycetes</taxon>
        <taxon>Helotiales</taxon>
        <taxon>Hyaloscyphaceae</taxon>
        <taxon>Hyaloscypha</taxon>
        <taxon>Hyaloscypha bicolor</taxon>
    </lineage>
</organism>
<dbReference type="EMBL" id="KZ613855">
    <property type="protein sequence ID" value="PMD55552.1"/>
    <property type="molecule type" value="Genomic_DNA"/>
</dbReference>
<dbReference type="Gene3D" id="3.40.50.300">
    <property type="entry name" value="P-loop containing nucleotide triphosphate hydrolases"/>
    <property type="match status" value="1"/>
</dbReference>
<dbReference type="RefSeq" id="XP_024732456.1">
    <property type="nucleotide sequence ID" value="XM_024881081.1"/>
</dbReference>
<dbReference type="PANTHER" id="PTHR46411:SF4">
    <property type="entry name" value="AAA+ ATPASE DOMAIN-CONTAINING PROTEIN"/>
    <property type="match status" value="1"/>
</dbReference>
<evidence type="ECO:0000259" key="2">
    <source>
        <dbReference type="SMART" id="SM00382"/>
    </source>
</evidence>
<dbReference type="InterPro" id="IPR003959">
    <property type="entry name" value="ATPase_AAA_core"/>
</dbReference>
<dbReference type="PANTHER" id="PTHR46411">
    <property type="entry name" value="FAMILY ATPASE, PUTATIVE-RELATED"/>
    <property type="match status" value="1"/>
</dbReference>
<evidence type="ECO:0000256" key="1">
    <source>
        <dbReference type="SAM" id="MobiDB-lite"/>
    </source>
</evidence>
<dbReference type="InterPro" id="IPR056599">
    <property type="entry name" value="AAA_lid_fung"/>
</dbReference>
<gene>
    <name evidence="3" type="ORF">K444DRAFT_617237</name>
</gene>
<dbReference type="AlphaFoldDB" id="A0A2J6SXQ4"/>
<name>A0A2J6SXQ4_9HELO</name>